<dbReference type="InterPro" id="IPR035907">
    <property type="entry name" value="Hppk_sf"/>
</dbReference>
<dbReference type="PROSITE" id="PS00794">
    <property type="entry name" value="HPPK"/>
    <property type="match status" value="1"/>
</dbReference>
<protein>
    <recommendedName>
        <fullName evidence="4">2-amino-4-hydroxy-6-hydroxymethyldihydropteridine pyrophosphokinase</fullName>
        <ecNumber evidence="3">2.7.6.3</ecNumber>
    </recommendedName>
    <alternativeName>
        <fullName evidence="11">6-hydroxymethyl-7,8-dihydropterin pyrophosphokinase</fullName>
    </alternativeName>
    <alternativeName>
        <fullName evidence="12">7,8-dihydro-6-hydroxymethylpterin-pyrophosphokinase</fullName>
    </alternativeName>
</protein>
<dbReference type="PANTHER" id="PTHR43071:SF1">
    <property type="entry name" value="2-AMINO-4-HYDROXY-6-HYDROXYMETHYLDIHYDROPTERIDINE PYROPHOSPHOKINASE"/>
    <property type="match status" value="1"/>
</dbReference>
<gene>
    <name evidence="14" type="ORF">SAMN05216290_3815</name>
</gene>
<evidence type="ECO:0000313" key="14">
    <source>
        <dbReference type="EMBL" id="SEW42298.1"/>
    </source>
</evidence>
<dbReference type="AlphaFoldDB" id="A0A1I0RM87"/>
<dbReference type="STRING" id="1267423.SAMN05216290_3815"/>
<evidence type="ECO:0000256" key="4">
    <source>
        <dbReference type="ARBA" id="ARBA00016218"/>
    </source>
</evidence>
<feature type="domain" description="7,8-dihydro-6-hydroxymethylpterin-pyrophosphokinase" evidence="13">
    <location>
        <begin position="87"/>
        <end position="98"/>
    </location>
</feature>
<evidence type="ECO:0000256" key="11">
    <source>
        <dbReference type="ARBA" id="ARBA00029766"/>
    </source>
</evidence>
<dbReference type="GO" id="GO:0046654">
    <property type="term" value="P:tetrahydrofolate biosynthetic process"/>
    <property type="evidence" value="ECO:0007669"/>
    <property type="project" value="UniProtKB-UniPathway"/>
</dbReference>
<dbReference type="GO" id="GO:0016301">
    <property type="term" value="F:kinase activity"/>
    <property type="evidence" value="ECO:0007669"/>
    <property type="project" value="UniProtKB-KW"/>
</dbReference>
<comment type="similarity">
    <text evidence="2">Belongs to the HPPK family.</text>
</comment>
<keyword evidence="7 14" id="KW-0418">Kinase</keyword>
<dbReference type="CDD" id="cd00483">
    <property type="entry name" value="HPPK"/>
    <property type="match status" value="1"/>
</dbReference>
<evidence type="ECO:0000256" key="3">
    <source>
        <dbReference type="ARBA" id="ARBA00013253"/>
    </source>
</evidence>
<dbReference type="UniPathway" id="UPA00077">
    <property type="reaction ID" value="UER00155"/>
</dbReference>
<reference evidence="15" key="1">
    <citation type="submission" date="2016-10" db="EMBL/GenBank/DDBJ databases">
        <authorList>
            <person name="Varghese N."/>
            <person name="Submissions S."/>
        </authorList>
    </citation>
    <scope>NUCLEOTIDE SEQUENCE [LARGE SCALE GENOMIC DNA]</scope>
    <source>
        <strain evidence="15">CGMCC 1.12402</strain>
    </source>
</reference>
<dbReference type="OrthoDB" id="9808041at2"/>
<keyword evidence="9" id="KW-0289">Folate biosynthesis</keyword>
<evidence type="ECO:0000256" key="6">
    <source>
        <dbReference type="ARBA" id="ARBA00022741"/>
    </source>
</evidence>
<dbReference type="Proteomes" id="UP000199437">
    <property type="component" value="Unassembled WGS sequence"/>
</dbReference>
<evidence type="ECO:0000256" key="1">
    <source>
        <dbReference type="ARBA" id="ARBA00005051"/>
    </source>
</evidence>
<proteinExistence type="inferred from homology"/>
<dbReference type="Pfam" id="PF01288">
    <property type="entry name" value="HPPK"/>
    <property type="match status" value="1"/>
</dbReference>
<organism evidence="14 15">
    <name type="scientific">Roseivirga pacifica</name>
    <dbReference type="NCBI Taxonomy" id="1267423"/>
    <lineage>
        <taxon>Bacteria</taxon>
        <taxon>Pseudomonadati</taxon>
        <taxon>Bacteroidota</taxon>
        <taxon>Cytophagia</taxon>
        <taxon>Cytophagales</taxon>
        <taxon>Roseivirgaceae</taxon>
        <taxon>Roseivirga</taxon>
    </lineage>
</organism>
<dbReference type="RefSeq" id="WP_090260859.1">
    <property type="nucleotide sequence ID" value="NZ_FOIR01000005.1"/>
</dbReference>
<evidence type="ECO:0000256" key="9">
    <source>
        <dbReference type="ARBA" id="ARBA00022909"/>
    </source>
</evidence>
<evidence type="ECO:0000256" key="12">
    <source>
        <dbReference type="ARBA" id="ARBA00033413"/>
    </source>
</evidence>
<evidence type="ECO:0000256" key="8">
    <source>
        <dbReference type="ARBA" id="ARBA00022840"/>
    </source>
</evidence>
<dbReference type="GeneID" id="99988481"/>
<accession>A0A1I0RM87</accession>
<evidence type="ECO:0000256" key="2">
    <source>
        <dbReference type="ARBA" id="ARBA00005810"/>
    </source>
</evidence>
<dbReference type="Gene3D" id="3.30.70.560">
    <property type="entry name" value="7,8-Dihydro-6-hydroxymethylpterin-pyrophosphokinase HPPK"/>
    <property type="match status" value="1"/>
</dbReference>
<comment type="function">
    <text evidence="10">Catalyzes the transfer of pyrophosphate from adenosine triphosphate (ATP) to 6-hydroxymethyl-7,8-dihydropterin, an enzymatic step in folate biosynthesis pathway.</text>
</comment>
<dbReference type="GO" id="GO:0005524">
    <property type="term" value="F:ATP binding"/>
    <property type="evidence" value="ECO:0007669"/>
    <property type="project" value="UniProtKB-KW"/>
</dbReference>
<evidence type="ECO:0000259" key="13">
    <source>
        <dbReference type="PROSITE" id="PS00794"/>
    </source>
</evidence>
<dbReference type="NCBIfam" id="TIGR01498">
    <property type="entry name" value="folK"/>
    <property type="match status" value="1"/>
</dbReference>
<keyword evidence="8" id="KW-0067">ATP-binding</keyword>
<dbReference type="PANTHER" id="PTHR43071">
    <property type="entry name" value="2-AMINO-4-HYDROXY-6-HYDROXYMETHYLDIHYDROPTERIDINE PYROPHOSPHOKINASE"/>
    <property type="match status" value="1"/>
</dbReference>
<name>A0A1I0RM87_9BACT</name>
<evidence type="ECO:0000256" key="5">
    <source>
        <dbReference type="ARBA" id="ARBA00022679"/>
    </source>
</evidence>
<dbReference type="GO" id="GO:0046656">
    <property type="term" value="P:folic acid biosynthetic process"/>
    <property type="evidence" value="ECO:0007669"/>
    <property type="project" value="UniProtKB-KW"/>
</dbReference>
<dbReference type="EC" id="2.7.6.3" evidence="3"/>
<keyword evidence="6" id="KW-0547">Nucleotide-binding</keyword>
<evidence type="ECO:0000313" key="15">
    <source>
        <dbReference type="Proteomes" id="UP000199437"/>
    </source>
</evidence>
<dbReference type="GO" id="GO:0003848">
    <property type="term" value="F:2-amino-4-hydroxy-6-hydroxymethyldihydropteridine diphosphokinase activity"/>
    <property type="evidence" value="ECO:0007669"/>
    <property type="project" value="UniProtKB-EC"/>
</dbReference>
<comment type="pathway">
    <text evidence="1">Cofactor biosynthesis; tetrahydrofolate biosynthesis; 2-amino-4-hydroxy-6-hydroxymethyl-7,8-dihydropteridine diphosphate from 7,8-dihydroneopterin triphosphate: step 4/4.</text>
</comment>
<keyword evidence="5" id="KW-0808">Transferase</keyword>
<evidence type="ECO:0000256" key="10">
    <source>
        <dbReference type="ARBA" id="ARBA00029409"/>
    </source>
</evidence>
<dbReference type="EMBL" id="FOIR01000005">
    <property type="protein sequence ID" value="SEW42298.1"/>
    <property type="molecule type" value="Genomic_DNA"/>
</dbReference>
<sequence>MTSIYLLLGTNLGNKSANLQRAKELLTSHAIIIKKESRIYETAAWGNEDQPSFLNQVVEVDSNKSPQRILTLVNQIEEEMGRVRFEKWGERLIDIDILYFGSHEIQNEDLVIPHPEIQNRRFTLAPLAEMAPNFIHPVLKKTQQELFEGCVDPLEVTVWEPVYS</sequence>
<keyword evidence="15" id="KW-1185">Reference proteome</keyword>
<dbReference type="InterPro" id="IPR000550">
    <property type="entry name" value="Hppk"/>
</dbReference>
<dbReference type="SUPFAM" id="SSF55083">
    <property type="entry name" value="6-hydroxymethyl-7,8-dihydropterin pyrophosphokinase, HPPK"/>
    <property type="match status" value="1"/>
</dbReference>
<evidence type="ECO:0000256" key="7">
    <source>
        <dbReference type="ARBA" id="ARBA00022777"/>
    </source>
</evidence>